<feature type="compositionally biased region" description="Low complexity" evidence="1">
    <location>
        <begin position="11"/>
        <end position="24"/>
    </location>
</feature>
<keyword evidence="5" id="KW-1185">Reference proteome</keyword>
<dbReference type="EMBL" id="CAWUHD010000012">
    <property type="protein sequence ID" value="CAK7213692.1"/>
    <property type="molecule type" value="Genomic_DNA"/>
</dbReference>
<sequence length="630" mass="71357">MGNIMSTTDKAPAADVEATADVAAGPRTKLPGFGLPRKHGWTRDETEKMFPHALDSEGRGKLSKGLFLRERRMLAFMDNITDKPEWERKVFDEAIVDKWRAEAKAMPEEDNSDVFMSDAMFDNCIAELKDKAGLLAKTGFVTTLDAELTVVKSDTAVSDELIAALKEGVAQLENVPEREKDWHPGSDKQVLDLLHPSLYPVVFGLTRALPTGTVRLDDCIAYTGCGEVTTDDDQKKHTVLLGKDKYQWLPSDVTLSESEGSLKANITSYVNNLHPHDHRDLYPVLERFVAAAVPLWEEVLTPWGDRRRFQVGYTDDENDYYVPEGIVYQVPREDGEGFHGDGNGDADSTGEVDEDDYLWTEEYLDWKEQHRILKYPEPAEFKLFEEQVDMTKQISLKPTGDAPKFPEGLQIIFKLANIHLTPEKPKYEGGSWHIEGTLSERICATALYYYDEENITPSHLSFRQNVDEEELMMVPAQSAFNSLESYMGVENEGVAVMDLGSVLTRPGRLLAFPNVLQHRVGSFQLQDATKPGHRKILAMFLIDPHRRVLSSANVPPQRKDWWSQHVHATPTALSRLPNELFSHVIDLVDSFPMSWDQAFAIREDLMKERSALTQQQEDEINEHTFSFCEH</sequence>
<protein>
    <submittedName>
        <fullName evidence="4">Uncharacterized protein</fullName>
    </submittedName>
</protein>
<evidence type="ECO:0000256" key="1">
    <source>
        <dbReference type="SAM" id="MobiDB-lite"/>
    </source>
</evidence>
<reference evidence="4 5" key="1">
    <citation type="submission" date="2024-01" db="EMBL/GenBank/DDBJ databases">
        <authorList>
            <person name="Allen C."/>
            <person name="Tagirdzhanova G."/>
        </authorList>
    </citation>
    <scope>NUCLEOTIDE SEQUENCE [LARGE SCALE GENOMIC DNA]</scope>
</reference>
<dbReference type="InterPro" id="IPR025340">
    <property type="entry name" value="DUF4246"/>
</dbReference>
<dbReference type="Proteomes" id="UP001642482">
    <property type="component" value="Unassembled WGS sequence"/>
</dbReference>
<dbReference type="InterPro" id="IPR049192">
    <property type="entry name" value="DUF4246_C"/>
</dbReference>
<feature type="domain" description="DUF4246" evidence="2">
    <location>
        <begin position="119"/>
        <end position="564"/>
    </location>
</feature>
<dbReference type="Pfam" id="PF21666">
    <property type="entry name" value="DUF4246_N"/>
    <property type="match status" value="1"/>
</dbReference>
<organism evidence="4 5">
    <name type="scientific">Sporothrix eucalyptigena</name>
    <dbReference type="NCBI Taxonomy" id="1812306"/>
    <lineage>
        <taxon>Eukaryota</taxon>
        <taxon>Fungi</taxon>
        <taxon>Dikarya</taxon>
        <taxon>Ascomycota</taxon>
        <taxon>Pezizomycotina</taxon>
        <taxon>Sordariomycetes</taxon>
        <taxon>Sordariomycetidae</taxon>
        <taxon>Ophiostomatales</taxon>
        <taxon>Ophiostomataceae</taxon>
        <taxon>Sporothrix</taxon>
    </lineage>
</organism>
<evidence type="ECO:0000313" key="5">
    <source>
        <dbReference type="Proteomes" id="UP001642482"/>
    </source>
</evidence>
<comment type="caution">
    <text evidence="4">The sequence shown here is derived from an EMBL/GenBank/DDBJ whole genome shotgun (WGS) entry which is preliminary data.</text>
</comment>
<dbReference type="PANTHER" id="PTHR33119">
    <property type="entry name" value="IFI3P"/>
    <property type="match status" value="1"/>
</dbReference>
<name>A0ABP0B2I7_9PEZI</name>
<feature type="region of interest" description="Disordered" evidence="1">
    <location>
        <begin position="1"/>
        <end position="38"/>
    </location>
</feature>
<gene>
    <name evidence="4" type="ORF">SEUCBS140593_001931</name>
</gene>
<accession>A0ABP0B2I7</accession>
<dbReference type="Pfam" id="PF14033">
    <property type="entry name" value="DUF4246"/>
    <property type="match status" value="1"/>
</dbReference>
<evidence type="ECO:0000259" key="3">
    <source>
        <dbReference type="Pfam" id="PF21666"/>
    </source>
</evidence>
<evidence type="ECO:0000259" key="2">
    <source>
        <dbReference type="Pfam" id="PF14033"/>
    </source>
</evidence>
<proteinExistence type="predicted"/>
<dbReference type="PANTHER" id="PTHR33119:SF1">
    <property type="entry name" value="FE2OG DIOXYGENASE DOMAIN-CONTAINING PROTEIN"/>
    <property type="match status" value="1"/>
</dbReference>
<evidence type="ECO:0000313" key="4">
    <source>
        <dbReference type="EMBL" id="CAK7213692.1"/>
    </source>
</evidence>
<feature type="domain" description="DUF4246" evidence="3">
    <location>
        <begin position="30"/>
        <end position="102"/>
    </location>
</feature>
<dbReference type="InterPro" id="IPR049207">
    <property type="entry name" value="DUF4246_N"/>
</dbReference>